<dbReference type="GO" id="GO:0016887">
    <property type="term" value="F:ATP hydrolysis activity"/>
    <property type="evidence" value="ECO:0007669"/>
    <property type="project" value="RHEA"/>
</dbReference>
<sequence length="1109" mass="127552">MGDEEQQSHTRCLYNHIERMEEREIVDNLQTFLQNNNQLIRLFKTLSNRLQNDNYVIVIKADKVPYGEHAGTYNVPTINEVAVIMAGDPCERRDIRIQRRDNTMQIIQDNHRSYDALQYPLIFWEGEDGYHINIKQRNPTTGEELNKTVSAMNYYAYRLMIRANEDNGILRCRQLFHQYIVDMYVKIESERLRYIKFNQAKLRADEYIHLRDAVIGNVDATNDINNIGTAYILPSSYTGSPRHMQEYIQDAMTYVRAYGRPDLFITFTCNPNWDEIKSLLLPGQTSMHRHDVTARVFKQKLKSLMNLITHYSVFGETRCWLYSVEWQKRGLPHAHILIWLVDKIRAEEIDKIISAEIPDPNVDPELFNIVTTNMIHGPCGTLNMMSPCMDNGKCTKRFPKPCETDTITNMDGYPSYRRRDVDNGGQSYELRLSNGVRVDIDNRWVVPYSPLLCKTYKAHINVELCSSVQSIKYICKYVHKGSDKAIFAVQNVNDNDEITRYQMGRYISSNEAIWRIFTFHIHERDPAVIHLAVHLENGQRVYFTEETALQQALTAPKTTLTEFFNLCSRQNAVGQFARTLMYTDVPKFFTWNKQSKNWEPRKRGIPVPGFADIFMTNTLGRLYTVHPKQRECFFLRLLLVNVPGPTSFQYLRKVNGTSYDSFFDACRELHLLEDDNHWDLTLADAALSSSPQQIRQLFSIILTMCFPSDVSALWNKYKDSMSEDILHRTRITNENLNIEFSAEIYNESLIMIEDICILISNMPLIHFGMPAPNRPAVDIINSDVQREQQFDKTSLATFVTENEQLLTAEQRNVYDQINVSIAAQQGGFFFLDAPGGTGKTFLIALILARIRSQNHIALAIASSGIAATLLDGGRTAHSALKLPLNVHTNPEAMCNIKKHSGMAEVLRKCKIIIWDECTMAHKHSLEALDRSLKDIKNNARLFGGALLLLSGDFRQTLPVIPRATYADEINACLKESYLWPSVTKLRLTINMRVRLQNDPLASGFSEQLLDIGNGEIQLYEDTQYIRLPENFCNMVATKDELITSIFPDLRHNYTNHEWLRERAILAAKNLDVDAINFKIQQSLPGDEITFKSIDTVVDPDEVVNYPILS</sequence>
<dbReference type="AlphaFoldDB" id="A0A5N4B0J5"/>
<keyword evidence="1" id="KW-0378">Hydrolase</keyword>
<dbReference type="EC" id="5.6.2.3" evidence="1"/>
<organism evidence="4 5">
    <name type="scientific">Photinus pyralis</name>
    <name type="common">Common eastern firefly</name>
    <name type="synonym">Lampyris pyralis</name>
    <dbReference type="NCBI Taxonomy" id="7054"/>
    <lineage>
        <taxon>Eukaryota</taxon>
        <taxon>Metazoa</taxon>
        <taxon>Ecdysozoa</taxon>
        <taxon>Arthropoda</taxon>
        <taxon>Hexapoda</taxon>
        <taxon>Insecta</taxon>
        <taxon>Pterygota</taxon>
        <taxon>Neoptera</taxon>
        <taxon>Endopterygota</taxon>
        <taxon>Coleoptera</taxon>
        <taxon>Polyphaga</taxon>
        <taxon>Elateriformia</taxon>
        <taxon>Elateroidea</taxon>
        <taxon>Lampyridae</taxon>
        <taxon>Lampyrinae</taxon>
        <taxon>Photinus</taxon>
    </lineage>
</organism>
<keyword evidence="1" id="KW-0067">ATP-binding</keyword>
<dbReference type="Proteomes" id="UP000327044">
    <property type="component" value="Unassembled WGS sequence"/>
</dbReference>
<gene>
    <name evidence="4" type="ORF">PPYR_00089</name>
</gene>
<comment type="cofactor">
    <cofactor evidence="1">
        <name>Mg(2+)</name>
        <dbReference type="ChEBI" id="CHEBI:18420"/>
    </cofactor>
</comment>
<proteinExistence type="inferred from homology"/>
<dbReference type="PANTHER" id="PTHR10492:SF57">
    <property type="entry name" value="ATP-DEPENDENT DNA HELICASE"/>
    <property type="match status" value="1"/>
</dbReference>
<evidence type="ECO:0000259" key="3">
    <source>
        <dbReference type="Pfam" id="PF14214"/>
    </source>
</evidence>
<keyword evidence="1" id="KW-0234">DNA repair</keyword>
<dbReference type="InterPro" id="IPR025476">
    <property type="entry name" value="Helitron_helicase-like"/>
</dbReference>
<comment type="catalytic activity">
    <reaction evidence="1">
        <text>ATP + H2O = ADP + phosphate + H(+)</text>
        <dbReference type="Rhea" id="RHEA:13065"/>
        <dbReference type="ChEBI" id="CHEBI:15377"/>
        <dbReference type="ChEBI" id="CHEBI:15378"/>
        <dbReference type="ChEBI" id="CHEBI:30616"/>
        <dbReference type="ChEBI" id="CHEBI:43474"/>
        <dbReference type="ChEBI" id="CHEBI:456216"/>
        <dbReference type="EC" id="5.6.2.3"/>
    </reaction>
</comment>
<keyword evidence="1" id="KW-0347">Helicase</keyword>
<reference evidence="4 5" key="1">
    <citation type="journal article" date="2018" name="Elife">
        <title>Firefly genomes illuminate parallel origins of bioluminescence in beetles.</title>
        <authorList>
            <person name="Fallon T.R."/>
            <person name="Lower S.E."/>
            <person name="Chang C.H."/>
            <person name="Bessho-Uehara M."/>
            <person name="Martin G.J."/>
            <person name="Bewick A.J."/>
            <person name="Behringer M."/>
            <person name="Debat H.J."/>
            <person name="Wong I."/>
            <person name="Day J.C."/>
            <person name="Suvorov A."/>
            <person name="Silva C.J."/>
            <person name="Stanger-Hall K.F."/>
            <person name="Hall D.W."/>
            <person name="Schmitz R.J."/>
            <person name="Nelson D.R."/>
            <person name="Lewis S.M."/>
            <person name="Shigenobu S."/>
            <person name="Bybee S.M."/>
            <person name="Larracuente A.M."/>
            <person name="Oba Y."/>
            <person name="Weng J.K."/>
        </authorList>
    </citation>
    <scope>NUCLEOTIDE SEQUENCE [LARGE SCALE GENOMIC DNA]</scope>
    <source>
        <strain evidence="4">1611_PpyrPB1</strain>
        <tissue evidence="4">Whole body</tissue>
    </source>
</reference>
<protein>
    <recommendedName>
        <fullName evidence="1">ATP-dependent DNA helicase</fullName>
        <ecNumber evidence="1">5.6.2.3</ecNumber>
    </recommendedName>
</protein>
<dbReference type="InterPro" id="IPR027417">
    <property type="entry name" value="P-loop_NTPase"/>
</dbReference>
<dbReference type="GO" id="GO:0005524">
    <property type="term" value="F:ATP binding"/>
    <property type="evidence" value="ECO:0007669"/>
    <property type="project" value="UniProtKB-KW"/>
</dbReference>
<accession>A0A5N4B0J5</accession>
<dbReference type="GO" id="GO:0006310">
    <property type="term" value="P:DNA recombination"/>
    <property type="evidence" value="ECO:0007669"/>
    <property type="project" value="UniProtKB-KW"/>
</dbReference>
<dbReference type="InterPro" id="IPR010285">
    <property type="entry name" value="DNA_helicase_pif1-like_DEAD"/>
</dbReference>
<dbReference type="PANTHER" id="PTHR10492">
    <property type="match status" value="1"/>
</dbReference>
<feature type="domain" description="Helitron helicase-like" evidence="3">
    <location>
        <begin position="154"/>
        <end position="338"/>
    </location>
</feature>
<keyword evidence="1" id="KW-0233">DNA recombination</keyword>
<dbReference type="InParanoid" id="A0A5N4B0J5"/>
<dbReference type="EMBL" id="VVIM01000001">
    <property type="protein sequence ID" value="KAB0803119.1"/>
    <property type="molecule type" value="Genomic_DNA"/>
</dbReference>
<dbReference type="Pfam" id="PF05970">
    <property type="entry name" value="PIF1"/>
    <property type="match status" value="1"/>
</dbReference>
<comment type="caution">
    <text evidence="4">The sequence shown here is derived from an EMBL/GenBank/DDBJ whole genome shotgun (WGS) entry which is preliminary data.</text>
</comment>
<keyword evidence="1" id="KW-0547">Nucleotide-binding</keyword>
<evidence type="ECO:0000256" key="1">
    <source>
        <dbReference type="RuleBase" id="RU363044"/>
    </source>
</evidence>
<comment type="similarity">
    <text evidence="1">Belongs to the helicase family.</text>
</comment>
<keyword evidence="5" id="KW-1185">Reference proteome</keyword>
<evidence type="ECO:0000259" key="2">
    <source>
        <dbReference type="Pfam" id="PF05970"/>
    </source>
</evidence>
<dbReference type="SUPFAM" id="SSF52540">
    <property type="entry name" value="P-loop containing nucleoside triphosphate hydrolases"/>
    <property type="match status" value="2"/>
</dbReference>
<feature type="domain" description="DNA helicase Pif1-like DEAD-box helicase" evidence="2">
    <location>
        <begin position="806"/>
        <end position="1018"/>
    </location>
</feature>
<dbReference type="Gene3D" id="3.40.50.300">
    <property type="entry name" value="P-loop containing nucleotide triphosphate hydrolases"/>
    <property type="match status" value="1"/>
</dbReference>
<dbReference type="GO" id="GO:0043139">
    <property type="term" value="F:5'-3' DNA helicase activity"/>
    <property type="evidence" value="ECO:0007669"/>
    <property type="project" value="UniProtKB-EC"/>
</dbReference>
<keyword evidence="1" id="KW-0227">DNA damage</keyword>
<name>A0A5N4B0J5_PHOPY</name>
<dbReference type="GO" id="GO:0000723">
    <property type="term" value="P:telomere maintenance"/>
    <property type="evidence" value="ECO:0007669"/>
    <property type="project" value="InterPro"/>
</dbReference>
<evidence type="ECO:0000313" key="4">
    <source>
        <dbReference type="EMBL" id="KAB0803119.1"/>
    </source>
</evidence>
<dbReference type="GO" id="GO:0006281">
    <property type="term" value="P:DNA repair"/>
    <property type="evidence" value="ECO:0007669"/>
    <property type="project" value="UniProtKB-KW"/>
</dbReference>
<dbReference type="Pfam" id="PF14214">
    <property type="entry name" value="Helitron_like_N"/>
    <property type="match status" value="1"/>
</dbReference>
<evidence type="ECO:0000313" key="5">
    <source>
        <dbReference type="Proteomes" id="UP000327044"/>
    </source>
</evidence>